<reference evidence="3 4" key="1">
    <citation type="submission" date="2017-12" db="EMBL/GenBank/DDBJ databases">
        <title>Anaerobic carbon monoxide metabolism by Pleomorphomonas carboxyditropha sp. nov., a new mesophilic hydrogenogenic carboxidotroph.</title>
        <authorList>
            <person name="Esquivel-Elizondo S."/>
            <person name="Krajmalnik-Brown R."/>
        </authorList>
    </citation>
    <scope>NUCLEOTIDE SEQUENCE [LARGE SCALE GENOMIC DNA]</scope>
    <source>
        <strain evidence="3 4">R5-392</strain>
    </source>
</reference>
<keyword evidence="4" id="KW-1185">Reference proteome</keyword>
<dbReference type="Gene3D" id="3.40.50.720">
    <property type="entry name" value="NAD(P)-binding Rossmann-like Domain"/>
    <property type="match status" value="1"/>
</dbReference>
<name>A0A2N3LYQ8_9HYPH</name>
<accession>A0A2N3LYQ8</accession>
<evidence type="ECO:0000313" key="3">
    <source>
        <dbReference type="EMBL" id="PKR89717.1"/>
    </source>
</evidence>
<feature type="domain" description="NmrA-like" evidence="2">
    <location>
        <begin position="28"/>
        <end position="275"/>
    </location>
</feature>
<organism evidence="3 4">
    <name type="scientific">Pleomorphomonas diazotrophica</name>
    <dbReference type="NCBI Taxonomy" id="1166257"/>
    <lineage>
        <taxon>Bacteria</taxon>
        <taxon>Pseudomonadati</taxon>
        <taxon>Pseudomonadota</taxon>
        <taxon>Alphaproteobacteria</taxon>
        <taxon>Hyphomicrobiales</taxon>
        <taxon>Pleomorphomonadaceae</taxon>
        <taxon>Pleomorphomonas</taxon>
    </lineage>
</organism>
<dbReference type="InterPro" id="IPR008030">
    <property type="entry name" value="NmrA-like"/>
</dbReference>
<dbReference type="PANTHER" id="PTHR43162:SF1">
    <property type="entry name" value="PRESTALK A DIFFERENTIATION PROTEIN A"/>
    <property type="match status" value="1"/>
</dbReference>
<dbReference type="AlphaFoldDB" id="A0A2N3LYQ8"/>
<sequence>MSRRRRSTPAGSATAGDRQPDGKEPLMRILVNTPAGNIGRGLVDLILSAGHQVTMISRHPGKVADFVERGARLVEGSIDDPAVLEAAMPGVDVLYWLPPLVLDQPDFLAWARACGDRVAGVAEAAGVRRAVLLSSVGAQHDEGVGPIACLPAIERRFRETFPDMVSLRPGHFMENFLMSLPTMLSDGAIYSSHAADQPIPMIATRDIARVSAGVAMDEVWAGHHVIGLHGPADVSYREAARTIGQVLGLPIRYVEIGDEAMVHAMASFGMPERMARLVSELYAGIRAGRVRRVEPRTATPTTLAEFARERLLPTLSAAWLPM</sequence>
<proteinExistence type="predicted"/>
<protein>
    <submittedName>
        <fullName evidence="3">NmrA family transcriptional regulator</fullName>
    </submittedName>
</protein>
<dbReference type="SUPFAM" id="SSF51735">
    <property type="entry name" value="NAD(P)-binding Rossmann-fold domains"/>
    <property type="match status" value="1"/>
</dbReference>
<dbReference type="PANTHER" id="PTHR43162">
    <property type="match status" value="1"/>
</dbReference>
<dbReference type="Gene3D" id="3.90.25.10">
    <property type="entry name" value="UDP-galactose 4-epimerase, domain 1"/>
    <property type="match status" value="1"/>
</dbReference>
<dbReference type="Pfam" id="PF05368">
    <property type="entry name" value="NmrA"/>
    <property type="match status" value="1"/>
</dbReference>
<dbReference type="OrthoDB" id="7352421at2"/>
<evidence type="ECO:0000256" key="1">
    <source>
        <dbReference type="SAM" id="MobiDB-lite"/>
    </source>
</evidence>
<dbReference type="Proteomes" id="UP000233491">
    <property type="component" value="Unassembled WGS sequence"/>
</dbReference>
<gene>
    <name evidence="3" type="ORF">CXZ10_07405</name>
</gene>
<dbReference type="InterPro" id="IPR036291">
    <property type="entry name" value="NAD(P)-bd_dom_sf"/>
</dbReference>
<evidence type="ECO:0000259" key="2">
    <source>
        <dbReference type="Pfam" id="PF05368"/>
    </source>
</evidence>
<dbReference type="EMBL" id="PJNW01000004">
    <property type="protein sequence ID" value="PKR89717.1"/>
    <property type="molecule type" value="Genomic_DNA"/>
</dbReference>
<comment type="caution">
    <text evidence="3">The sequence shown here is derived from an EMBL/GenBank/DDBJ whole genome shotgun (WGS) entry which is preliminary data.</text>
</comment>
<dbReference type="InterPro" id="IPR051604">
    <property type="entry name" value="Ergot_Alk_Oxidoreductase"/>
</dbReference>
<evidence type="ECO:0000313" key="4">
    <source>
        <dbReference type="Proteomes" id="UP000233491"/>
    </source>
</evidence>
<feature type="region of interest" description="Disordered" evidence="1">
    <location>
        <begin position="1"/>
        <end position="25"/>
    </location>
</feature>